<name>A0AA91SZV0_CLALS</name>
<dbReference type="InterPro" id="IPR050121">
    <property type="entry name" value="Cytochrome_P450_monoxygenase"/>
</dbReference>
<protein>
    <submittedName>
        <fullName evidence="3">Cytochrome</fullName>
    </submittedName>
</protein>
<feature type="transmembrane region" description="Helical" evidence="2">
    <location>
        <begin position="12"/>
        <end position="31"/>
    </location>
</feature>
<organism evidence="3 4">
    <name type="scientific">Clavispora lusitaniae</name>
    <name type="common">Candida lusitaniae</name>
    <dbReference type="NCBI Taxonomy" id="36911"/>
    <lineage>
        <taxon>Eukaryota</taxon>
        <taxon>Fungi</taxon>
        <taxon>Dikarya</taxon>
        <taxon>Ascomycota</taxon>
        <taxon>Saccharomycotina</taxon>
        <taxon>Pichiomycetes</taxon>
        <taxon>Metschnikowiaceae</taxon>
        <taxon>Clavispora</taxon>
    </lineage>
</organism>
<dbReference type="Gene3D" id="1.10.630.10">
    <property type="entry name" value="Cytochrome P450"/>
    <property type="match status" value="1"/>
</dbReference>
<keyword evidence="2" id="KW-0472">Membrane</keyword>
<keyword evidence="1" id="KW-0408">Iron</keyword>
<accession>A0AA91SZV0</accession>
<dbReference type="SUPFAM" id="SSF48264">
    <property type="entry name" value="Cytochrome P450"/>
    <property type="match status" value="1"/>
</dbReference>
<evidence type="ECO:0000313" key="4">
    <source>
        <dbReference type="Proteomes" id="UP000195602"/>
    </source>
</evidence>
<keyword evidence="1" id="KW-0349">Heme</keyword>
<evidence type="ECO:0000256" key="2">
    <source>
        <dbReference type="SAM" id="Phobius"/>
    </source>
</evidence>
<keyword evidence="2" id="KW-0812">Transmembrane</keyword>
<dbReference type="GO" id="GO:0004497">
    <property type="term" value="F:monooxygenase activity"/>
    <property type="evidence" value="ECO:0007669"/>
    <property type="project" value="InterPro"/>
</dbReference>
<dbReference type="PRINTS" id="PR00463">
    <property type="entry name" value="EP450I"/>
</dbReference>
<keyword evidence="2" id="KW-1133">Transmembrane helix</keyword>
<dbReference type="CDD" id="cd11070">
    <property type="entry name" value="CYP56-like"/>
    <property type="match status" value="1"/>
</dbReference>
<dbReference type="PANTHER" id="PTHR24305:SF223">
    <property type="entry name" value="CYTOCHROME P450-DIT2"/>
    <property type="match status" value="1"/>
</dbReference>
<evidence type="ECO:0000313" key="3">
    <source>
        <dbReference type="EMBL" id="OVF05543.1"/>
    </source>
</evidence>
<sequence>MLIDIIISNISVSFWCLCFFFLSWKIFRIIYPPFDFPKNIPTIPFYAACVSSFLGWDQNKVYAHYYRENLEKYGAAKIYFASRWNILVTKPEYLAQIFKQNEIFEKSGNQHKIPYSLLAEYTGDNIISTGNKYWKLYRKAVTNSIQFPNLKPLQTNATVLIENLSAASDNGYFPIADILQAYTLNNVGDCVIGTNFHKSDNFDIYTSLKKVKQEIFRPLFLNFPLLDLLPFPSRIRARKLVRSFKRNYCNKILNELNEENKGRLGHNLATFWKQGDITEKQFQDNAMIAMIAGHENPQLLLTSLIYVIAKYPEIQRQLRSEMNSSNYDVKEQIPLLKAVVYETIRLFPPLGLIVNRKTRKNVILGNGIFIPKGTYVGYNNFGTQRDRNYWGEDADAFRPERWGNDGKKIEEKYAEAKSKCTLPAFHGRSRACLGEKFALAEVRKAVIEILQNFEISLDPSWKEQLTPAGPICPLKLSVMLKKVCSEHEHNI</sequence>
<reference evidence="3 4" key="1">
    <citation type="submission" date="2017-04" db="EMBL/GenBank/DDBJ databases">
        <title>Draft genome of the yeast Clavispora lusitaniae type strain CBS 6936.</title>
        <authorList>
            <person name="Durrens P."/>
            <person name="Klopp C."/>
            <person name="Biteau N."/>
            <person name="Fitton-Ouhabi V."/>
            <person name="Dementhon K."/>
            <person name="Accoceberry I."/>
            <person name="Sherman D.J."/>
            <person name="Noel T."/>
        </authorList>
    </citation>
    <scope>NUCLEOTIDE SEQUENCE [LARGE SCALE GENOMIC DNA]</scope>
    <source>
        <strain evidence="3 4">CBS 6936</strain>
    </source>
</reference>
<dbReference type="Proteomes" id="UP000195602">
    <property type="component" value="Unassembled WGS sequence"/>
</dbReference>
<dbReference type="InterPro" id="IPR001128">
    <property type="entry name" value="Cyt_P450"/>
</dbReference>
<feature type="binding site" description="axial binding residue" evidence="1">
    <location>
        <position position="432"/>
    </location>
    <ligand>
        <name>heme</name>
        <dbReference type="ChEBI" id="CHEBI:30413"/>
    </ligand>
    <ligandPart>
        <name>Fe</name>
        <dbReference type="ChEBI" id="CHEBI:18248"/>
    </ligandPart>
</feature>
<dbReference type="InterPro" id="IPR036396">
    <property type="entry name" value="Cyt_P450_sf"/>
</dbReference>
<comment type="caution">
    <text evidence="3">The sequence shown here is derived from an EMBL/GenBank/DDBJ whole genome shotgun (WGS) entry which is preliminary data.</text>
</comment>
<dbReference type="GO" id="GO:0005506">
    <property type="term" value="F:iron ion binding"/>
    <property type="evidence" value="ECO:0007669"/>
    <property type="project" value="InterPro"/>
</dbReference>
<gene>
    <name evidence="3" type="ORF">A9F13_22g00891</name>
</gene>
<evidence type="ECO:0000256" key="1">
    <source>
        <dbReference type="PIRSR" id="PIRSR602401-1"/>
    </source>
</evidence>
<proteinExistence type="predicted"/>
<dbReference type="InterPro" id="IPR002401">
    <property type="entry name" value="Cyt_P450_E_grp-I"/>
</dbReference>
<dbReference type="PANTHER" id="PTHR24305">
    <property type="entry name" value="CYTOCHROME P450"/>
    <property type="match status" value="1"/>
</dbReference>
<keyword evidence="1" id="KW-0479">Metal-binding</keyword>
<dbReference type="GO" id="GO:0020037">
    <property type="term" value="F:heme binding"/>
    <property type="evidence" value="ECO:0007669"/>
    <property type="project" value="InterPro"/>
</dbReference>
<dbReference type="EMBL" id="LYUB02000022">
    <property type="protein sequence ID" value="OVF05543.1"/>
    <property type="molecule type" value="Genomic_DNA"/>
</dbReference>
<dbReference type="Pfam" id="PF00067">
    <property type="entry name" value="p450"/>
    <property type="match status" value="1"/>
</dbReference>
<dbReference type="KEGG" id="clus:A9F13_22g00891"/>
<dbReference type="AlphaFoldDB" id="A0AA91SZV0"/>
<comment type="cofactor">
    <cofactor evidence="1">
        <name>heme</name>
        <dbReference type="ChEBI" id="CHEBI:30413"/>
    </cofactor>
</comment>
<dbReference type="GO" id="GO:0016705">
    <property type="term" value="F:oxidoreductase activity, acting on paired donors, with incorporation or reduction of molecular oxygen"/>
    <property type="evidence" value="ECO:0007669"/>
    <property type="project" value="InterPro"/>
</dbReference>